<dbReference type="PANTHER" id="PTHR43581">
    <property type="entry name" value="ATP/GTP PHOSPHATASE"/>
    <property type="match status" value="1"/>
</dbReference>
<dbReference type="AlphaFoldDB" id="A0A1E8PNB2"/>
<dbReference type="GO" id="GO:0005524">
    <property type="term" value="F:ATP binding"/>
    <property type="evidence" value="ECO:0007669"/>
    <property type="project" value="InterPro"/>
</dbReference>
<dbReference type="InterPro" id="IPR027417">
    <property type="entry name" value="P-loop_NTPase"/>
</dbReference>
<protein>
    <recommendedName>
        <fullName evidence="1">ATPase AAA-type core domain-containing protein</fullName>
    </recommendedName>
</protein>
<dbReference type="GO" id="GO:0016887">
    <property type="term" value="F:ATP hydrolysis activity"/>
    <property type="evidence" value="ECO:0007669"/>
    <property type="project" value="InterPro"/>
</dbReference>
<gene>
    <name evidence="2" type="ORF">BA896_001020</name>
</gene>
<proteinExistence type="predicted"/>
<evidence type="ECO:0000313" key="3">
    <source>
        <dbReference type="Proteomes" id="UP000092634"/>
    </source>
</evidence>
<dbReference type="InterPro" id="IPR051396">
    <property type="entry name" value="Bact_Antivir_Def_Nuclease"/>
</dbReference>
<accession>A0A1E8PNB2</accession>
<sequence>MQSIYANKKFENLVEVRIRKVPYYAILVGNNYYLREDYFSSGEYFLISLYRRIISGYMAIFIDEIDISLDAAAQVRLVEWLRKFKETYSTTFVFTTHSLPMMRMLTSNELFYMEECADGSTSIEKKSYGFIKSTLFGFRGWDKYILTEDEVLKDFLEYFIVNYCEKSFYQHKIIYVGGGTNTTDLMVRNTTENFFSKEAKNVIVVLDGDQRNSGHSKKDNVYCIPMESVEKELLARCLSGELWDQEKFKKLIDDHKRLIDFMNKKTDKVNKNIIKVFFYKAVLFIKKSPKLRRDLSVANGEPAKEKDFKNAGKKLYKHLISSKEIKKQDIFDF</sequence>
<dbReference type="SUPFAM" id="SSF52540">
    <property type="entry name" value="P-loop containing nucleoside triphosphate hydrolases"/>
    <property type="match status" value="1"/>
</dbReference>
<dbReference type="CDD" id="cd00267">
    <property type="entry name" value="ABC_ATPase"/>
    <property type="match status" value="1"/>
</dbReference>
<dbReference type="Gene3D" id="3.40.50.300">
    <property type="entry name" value="P-loop containing nucleotide triphosphate hydrolases"/>
    <property type="match status" value="1"/>
</dbReference>
<evidence type="ECO:0000259" key="1">
    <source>
        <dbReference type="Pfam" id="PF13304"/>
    </source>
</evidence>
<dbReference type="EMBL" id="MAQB02000001">
    <property type="protein sequence ID" value="OFJ47796.1"/>
    <property type="molecule type" value="Genomic_DNA"/>
</dbReference>
<dbReference type="Pfam" id="PF13304">
    <property type="entry name" value="AAA_21"/>
    <property type="match status" value="1"/>
</dbReference>
<name>A0A1E8PNB2_9BURK</name>
<dbReference type="PANTHER" id="PTHR43581:SF2">
    <property type="entry name" value="EXCINUCLEASE ATPASE SUBUNIT"/>
    <property type="match status" value="1"/>
</dbReference>
<comment type="caution">
    <text evidence="2">The sequence shown here is derived from an EMBL/GenBank/DDBJ whole genome shotgun (WGS) entry which is preliminary data.</text>
</comment>
<evidence type="ECO:0000313" key="2">
    <source>
        <dbReference type="EMBL" id="OFJ47796.1"/>
    </source>
</evidence>
<dbReference type="Proteomes" id="UP000092634">
    <property type="component" value="Unassembled WGS sequence"/>
</dbReference>
<organism evidence="2 3">
    <name type="scientific">Janthinobacterium lividum</name>
    <dbReference type="NCBI Taxonomy" id="29581"/>
    <lineage>
        <taxon>Bacteria</taxon>
        <taxon>Pseudomonadati</taxon>
        <taxon>Pseudomonadota</taxon>
        <taxon>Betaproteobacteria</taxon>
        <taxon>Burkholderiales</taxon>
        <taxon>Oxalobacteraceae</taxon>
        <taxon>Janthinobacterium</taxon>
    </lineage>
</organism>
<reference evidence="2 3" key="1">
    <citation type="submission" date="2016-10" db="EMBL/GenBank/DDBJ databases">
        <title>Updated version of Genome Assembly of Janthinobacterium lividum ERGS5:01.</title>
        <authorList>
            <person name="Kumar R."/>
            <person name="Acharya V."/>
            <person name="Singh D."/>
        </authorList>
    </citation>
    <scope>NUCLEOTIDE SEQUENCE [LARGE SCALE GENOMIC DNA]</scope>
    <source>
        <strain evidence="2 3">ERGS5:01</strain>
    </source>
</reference>
<dbReference type="InterPro" id="IPR003959">
    <property type="entry name" value="ATPase_AAA_core"/>
</dbReference>
<feature type="domain" description="ATPase AAA-type core" evidence="1">
    <location>
        <begin position="45"/>
        <end position="98"/>
    </location>
</feature>